<dbReference type="InterPro" id="IPR000888">
    <property type="entry name" value="RmlC-like"/>
</dbReference>
<organism evidence="2">
    <name type="scientific">Moorella thermoacetica Y72</name>
    <dbReference type="NCBI Taxonomy" id="1325331"/>
    <lineage>
        <taxon>Bacteria</taxon>
        <taxon>Bacillati</taxon>
        <taxon>Bacillota</taxon>
        <taxon>Clostridia</taxon>
        <taxon>Neomoorellales</taxon>
        <taxon>Neomoorellaceae</taxon>
        <taxon>Neomoorella</taxon>
    </lineage>
</organism>
<sequence>MTRRSLFKPERKKDRIMELIDGVKLRQLRLIPDSRGYLMEMLRRDWEEFMQFGQAYITACYPGVIKAWHYHKLQWDHFVCVSGMARVVLYDDREGSPTRGLVNEFHIGYLNPVLLKIPPLVYHGFTVEGTETALIVNFPTELYNYQQPDEYRRPYNDPAIPYSWEVKHG</sequence>
<protein>
    <submittedName>
        <fullName evidence="2">dTDP-4-dehydrorhamnose 3,5-epimerase and related enzymes</fullName>
    </submittedName>
</protein>
<dbReference type="SUPFAM" id="SSF51182">
    <property type="entry name" value="RmlC-like cupins"/>
    <property type="match status" value="1"/>
</dbReference>
<evidence type="ECO:0000256" key="1">
    <source>
        <dbReference type="PIRSR" id="PIRSR600888-3"/>
    </source>
</evidence>
<dbReference type="AlphaFoldDB" id="A0A0S6UG00"/>
<dbReference type="Gene3D" id="2.60.120.10">
    <property type="entry name" value="Jelly Rolls"/>
    <property type="match status" value="1"/>
</dbReference>
<dbReference type="InterPro" id="IPR011051">
    <property type="entry name" value="RmlC_Cupin_sf"/>
</dbReference>
<feature type="site" description="Participates in a stacking interaction with the thymidine ring of dTDP-4-oxo-6-deoxyglucose" evidence="1">
    <location>
        <position position="143"/>
    </location>
</feature>
<dbReference type="GO" id="GO:0000271">
    <property type="term" value="P:polysaccharide biosynthetic process"/>
    <property type="evidence" value="ECO:0007669"/>
    <property type="project" value="TreeGrafter"/>
</dbReference>
<evidence type="ECO:0000313" key="2">
    <source>
        <dbReference type="EMBL" id="GAF26374.1"/>
    </source>
</evidence>
<gene>
    <name evidence="2" type="ORF">MTY_1714</name>
</gene>
<dbReference type="InterPro" id="IPR014710">
    <property type="entry name" value="RmlC-like_jellyroll"/>
</dbReference>
<dbReference type="Proteomes" id="UP000063718">
    <property type="component" value="Unassembled WGS sequence"/>
</dbReference>
<dbReference type="GO" id="GO:0005829">
    <property type="term" value="C:cytosol"/>
    <property type="evidence" value="ECO:0007669"/>
    <property type="project" value="TreeGrafter"/>
</dbReference>
<dbReference type="EMBL" id="DF238840">
    <property type="protein sequence ID" value="GAF26374.1"/>
    <property type="molecule type" value="Genomic_DNA"/>
</dbReference>
<reference evidence="2" key="1">
    <citation type="journal article" date="2014" name="Gene">
        <title>Genome-guided analysis of transformation efficiency and carbon dioxide assimilation by Moorella thermoacetica Y72.</title>
        <authorList>
            <person name="Tsukahara K."/>
            <person name="Kita A."/>
            <person name="Nakashimada Y."/>
            <person name="Hoshino T."/>
            <person name="Murakami K."/>
        </authorList>
    </citation>
    <scope>NUCLEOTIDE SEQUENCE [LARGE SCALE GENOMIC DNA]</scope>
    <source>
        <strain evidence="2">Y72</strain>
    </source>
</reference>
<dbReference type="PANTHER" id="PTHR21047">
    <property type="entry name" value="DTDP-6-DEOXY-D-GLUCOSE-3,5 EPIMERASE"/>
    <property type="match status" value="1"/>
</dbReference>
<proteinExistence type="predicted"/>
<name>A0A0S6UG00_NEOTH</name>
<dbReference type="PANTHER" id="PTHR21047:SF2">
    <property type="entry name" value="THYMIDINE DIPHOSPHO-4-KETO-RHAMNOSE 3,5-EPIMERASE"/>
    <property type="match status" value="1"/>
</dbReference>
<dbReference type="GO" id="GO:0008830">
    <property type="term" value="F:dTDP-4-dehydrorhamnose 3,5-epimerase activity"/>
    <property type="evidence" value="ECO:0007669"/>
    <property type="project" value="InterPro"/>
</dbReference>
<accession>A0A0S6UG00</accession>
<dbReference type="Pfam" id="PF00908">
    <property type="entry name" value="dTDP_sugar_isom"/>
    <property type="match status" value="1"/>
</dbReference>